<keyword evidence="1" id="KW-0732">Signal</keyword>
<keyword evidence="3" id="KW-0175">Coiled coil</keyword>
<evidence type="ECO:0000256" key="3">
    <source>
        <dbReference type="SAM" id="Coils"/>
    </source>
</evidence>
<gene>
    <name evidence="4" type="ORF">A2151_05790</name>
</gene>
<sequence>MTQEPVLDSTSSFLKIALATLASVIGLALSPASQAELKIGYVNAVKVVEEAPQGEAALKKLEAEFGPRDKKIVEMQNRVKQTEEELEKNALVFKEAERRTKEYEIGILKRDLRRATQEFREDYNLRRNEELAALQKVVQKAIAEFARQESYDLILESAVYAGTKVDVTEKILKRLGKK</sequence>
<evidence type="ECO:0000256" key="2">
    <source>
        <dbReference type="PIRNR" id="PIRNR002094"/>
    </source>
</evidence>
<protein>
    <recommendedName>
        <fullName evidence="6">Outer membrane protein chaperone</fullName>
    </recommendedName>
</protein>
<dbReference type="PANTHER" id="PTHR35089:SF1">
    <property type="entry name" value="CHAPERONE PROTEIN SKP"/>
    <property type="match status" value="1"/>
</dbReference>
<dbReference type="GO" id="GO:0050821">
    <property type="term" value="P:protein stabilization"/>
    <property type="evidence" value="ECO:0007669"/>
    <property type="project" value="TreeGrafter"/>
</dbReference>
<dbReference type="SUPFAM" id="SSF111384">
    <property type="entry name" value="OmpH-like"/>
    <property type="match status" value="1"/>
</dbReference>
<proteinExistence type="inferred from homology"/>
<dbReference type="Gene3D" id="3.30.910.20">
    <property type="entry name" value="Skp domain"/>
    <property type="match status" value="1"/>
</dbReference>
<evidence type="ECO:0008006" key="6">
    <source>
        <dbReference type="Google" id="ProtNLM"/>
    </source>
</evidence>
<dbReference type="PANTHER" id="PTHR35089">
    <property type="entry name" value="CHAPERONE PROTEIN SKP"/>
    <property type="match status" value="1"/>
</dbReference>
<dbReference type="EMBL" id="MFSU01000081">
    <property type="protein sequence ID" value="OGI46473.1"/>
    <property type="molecule type" value="Genomic_DNA"/>
</dbReference>
<dbReference type="STRING" id="1817760.A2151_05790"/>
<dbReference type="SMART" id="SM00935">
    <property type="entry name" value="OmpH"/>
    <property type="match status" value="1"/>
</dbReference>
<dbReference type="AlphaFoldDB" id="A0A1F6TMW3"/>
<evidence type="ECO:0000256" key="1">
    <source>
        <dbReference type="ARBA" id="ARBA00022729"/>
    </source>
</evidence>
<reference evidence="4 5" key="1">
    <citation type="journal article" date="2016" name="Nat. Commun.">
        <title>Thousands of microbial genomes shed light on interconnected biogeochemical processes in an aquifer system.</title>
        <authorList>
            <person name="Anantharaman K."/>
            <person name="Brown C.T."/>
            <person name="Hug L.A."/>
            <person name="Sharon I."/>
            <person name="Castelle C.J."/>
            <person name="Probst A.J."/>
            <person name="Thomas B.C."/>
            <person name="Singh A."/>
            <person name="Wilkins M.J."/>
            <person name="Karaoz U."/>
            <person name="Brodie E.L."/>
            <person name="Williams K.H."/>
            <person name="Hubbard S.S."/>
            <person name="Banfield J.F."/>
        </authorList>
    </citation>
    <scope>NUCLEOTIDE SEQUENCE [LARGE SCALE GENOMIC DNA]</scope>
</reference>
<evidence type="ECO:0000313" key="4">
    <source>
        <dbReference type="EMBL" id="OGI46473.1"/>
    </source>
</evidence>
<dbReference type="GO" id="GO:0051082">
    <property type="term" value="F:unfolded protein binding"/>
    <property type="evidence" value="ECO:0007669"/>
    <property type="project" value="InterPro"/>
</dbReference>
<dbReference type="GO" id="GO:0005829">
    <property type="term" value="C:cytosol"/>
    <property type="evidence" value="ECO:0007669"/>
    <property type="project" value="TreeGrafter"/>
</dbReference>
<accession>A0A1F6TMW3</accession>
<dbReference type="Proteomes" id="UP000178885">
    <property type="component" value="Unassembled WGS sequence"/>
</dbReference>
<comment type="caution">
    <text evidence="4">The sequence shown here is derived from an EMBL/GenBank/DDBJ whole genome shotgun (WGS) entry which is preliminary data.</text>
</comment>
<dbReference type="InterPro" id="IPR005632">
    <property type="entry name" value="Chaperone_Skp"/>
</dbReference>
<name>A0A1F6TMW3_9PROT</name>
<dbReference type="InterPro" id="IPR024930">
    <property type="entry name" value="Skp_dom_sf"/>
</dbReference>
<dbReference type="Pfam" id="PF03938">
    <property type="entry name" value="OmpH"/>
    <property type="match status" value="1"/>
</dbReference>
<organism evidence="4 5">
    <name type="scientific">Candidatus Muproteobacteria bacterium RBG_16_65_34</name>
    <dbReference type="NCBI Taxonomy" id="1817760"/>
    <lineage>
        <taxon>Bacteria</taxon>
        <taxon>Pseudomonadati</taxon>
        <taxon>Pseudomonadota</taxon>
        <taxon>Candidatus Muproteobacteria</taxon>
    </lineage>
</organism>
<evidence type="ECO:0000313" key="5">
    <source>
        <dbReference type="Proteomes" id="UP000178885"/>
    </source>
</evidence>
<dbReference type="PIRSF" id="PIRSF002094">
    <property type="entry name" value="OMP26_Skp"/>
    <property type="match status" value="1"/>
</dbReference>
<feature type="coiled-coil region" evidence="3">
    <location>
        <begin position="72"/>
        <end position="99"/>
    </location>
</feature>
<comment type="similarity">
    <text evidence="2">Belongs to the skp family.</text>
</comment>